<evidence type="ECO:0000256" key="2">
    <source>
        <dbReference type="ARBA" id="ARBA00022448"/>
    </source>
</evidence>
<dbReference type="Pfam" id="PF08399">
    <property type="entry name" value="VWA_N"/>
    <property type="match status" value="1"/>
</dbReference>
<evidence type="ECO:0000256" key="14">
    <source>
        <dbReference type="SAM" id="Phobius"/>
    </source>
</evidence>
<evidence type="ECO:0000256" key="9">
    <source>
        <dbReference type="ARBA" id="ARBA00022989"/>
    </source>
</evidence>
<sequence>MLINVNPLCNFDAKAICFLSKSWLSSGLEPEYTLHVIGTRTRIHAARFVNGEVPINLAKLTEGAFNIWTILDYHINKMTNYKKLNDEFKNISESITIRKVNTSKTSEKFISGVKEILATKETILKKLKENVTALKNGYSYDEKIDDFDYPTSRNMNVPSESNTSSVVVVKEFPTDVAINRDKSFVHVPTNIYEKNKNVLNVVKWTENLDDMFKENQNIDNATILQYYCDKSGILRMYPGNLNGLNETKVDLYDCRRRLWYQQSSASPKDVVIIIDRSGSMTGNNIAIATIAAKSIIDTLEENDYFNVVSAGNDSTVINQCNIDYLIQATKFNKERNKKAIDDIEVPKDVLNISNAIEKAFNVLYSGAKYNRTYSAGCNKLIMVFSDSIEGDYSSTAKSVFDKWNSDKSVRVFTYLVGRTKNPVDRVLKEMACNNRGHFYKIETLANIWDTVIRYMEVLSRPIGPYNAELKPKVSPIYLDSTGAGMVLTMSLSVFINGNLSGVVGVDMLIRSLKQKVPVYELGYFSHTIIINNNGFVILHPKYKIQNEYLPLPPNVYFEDIEFSVNKNDAKNLKERMLKGENGSSSFTTYWVSENYRMIVENNITHYFSPINGTNLFASLAMSDVDINYIELSRTLCNDHFARGLDALLTPNITENGTQTILYTYVDIPPWDFCNIAISRSDATVDVKVYPNTNELQDYLKSYSTIEQIIESCEENLVANLLVSASLVFKHVNESWYEYLAEKQPLDPDFTSLFVGTRGGYTRYFFINSTDLSLQRDLLRVSIFEEAVALPKATIILSTPTREVFNDEIVYIKVKASSWIDKVEGRVLMAVTGTDMNSELLKEIMFNVTDSLGLKCLSNNTLTCALIDQNGYIVASNQGNRAVGQFFGVYHAQLMEFFSKSDVGVFRQIAIDDVQAICKEPKNSNSDSNYLLSPAKTLLRIFVWFISLFWNFLVQTFMLVAFLLNQSEVFLQYTKKNNVMNITCTEQVSFYLFQNDKREELYKKEDESKKQNKRNPSTLRILCANGKYQYFELVDVPNTNLIFIIVNSPDANSCFKQPTSLRKQIPPDKDFCNQEEAYRLFPGVCYNQSTLTEELPEFCGAGELLQPSIVMFQIIFLCFYYNLS</sequence>
<dbReference type="SUPFAM" id="SSF53300">
    <property type="entry name" value="vWA-like"/>
    <property type="match status" value="1"/>
</dbReference>
<dbReference type="InterPro" id="IPR036465">
    <property type="entry name" value="vWFA_dom_sf"/>
</dbReference>
<dbReference type="RefSeq" id="XP_065669197.1">
    <property type="nucleotide sequence ID" value="XM_065813125.1"/>
</dbReference>
<keyword evidence="9 14" id="KW-1133">Transmembrane helix</keyword>
<evidence type="ECO:0000256" key="5">
    <source>
        <dbReference type="ARBA" id="ARBA00022692"/>
    </source>
</evidence>
<keyword evidence="13" id="KW-0407">Ion channel</keyword>
<keyword evidence="3" id="KW-0109">Calcium transport</keyword>
<evidence type="ECO:0000313" key="16">
    <source>
        <dbReference type="Proteomes" id="UP001652625"/>
    </source>
</evidence>
<dbReference type="PANTHER" id="PTHR10166">
    <property type="entry name" value="VOLTAGE-DEPENDENT CALCIUM CHANNEL SUBUNIT ALPHA-2/DELTA-RELATED"/>
    <property type="match status" value="1"/>
</dbReference>
<feature type="transmembrane region" description="Helical" evidence="14">
    <location>
        <begin position="940"/>
        <end position="963"/>
    </location>
</feature>
<evidence type="ECO:0000259" key="15">
    <source>
        <dbReference type="PROSITE" id="PS50234"/>
    </source>
</evidence>
<dbReference type="GeneID" id="101235862"/>
<evidence type="ECO:0000313" key="17">
    <source>
        <dbReference type="RefSeq" id="XP_065669197.1"/>
    </source>
</evidence>
<dbReference type="Gene3D" id="3.40.50.410">
    <property type="entry name" value="von Willebrand factor, type A domain"/>
    <property type="match status" value="1"/>
</dbReference>
<dbReference type="SMART" id="SM00327">
    <property type="entry name" value="VWA"/>
    <property type="match status" value="1"/>
</dbReference>
<keyword evidence="2" id="KW-0813">Transport</keyword>
<evidence type="ECO:0000256" key="12">
    <source>
        <dbReference type="ARBA" id="ARBA00023180"/>
    </source>
</evidence>
<evidence type="ECO:0000256" key="10">
    <source>
        <dbReference type="ARBA" id="ARBA00023065"/>
    </source>
</evidence>
<evidence type="ECO:0000256" key="6">
    <source>
        <dbReference type="ARBA" id="ARBA00022729"/>
    </source>
</evidence>
<dbReference type="Gene3D" id="3.30.450.20">
    <property type="entry name" value="PAS domain"/>
    <property type="match status" value="1"/>
</dbReference>
<dbReference type="Proteomes" id="UP001652625">
    <property type="component" value="Chromosome 12"/>
</dbReference>
<evidence type="ECO:0000256" key="7">
    <source>
        <dbReference type="ARBA" id="ARBA00022837"/>
    </source>
</evidence>
<accession>A0ABM4D4I3</accession>
<evidence type="ECO:0000256" key="13">
    <source>
        <dbReference type="ARBA" id="ARBA00023303"/>
    </source>
</evidence>
<evidence type="ECO:0000256" key="1">
    <source>
        <dbReference type="ARBA" id="ARBA00004479"/>
    </source>
</evidence>
<protein>
    <submittedName>
        <fullName evidence="17">Voltage-dependent calcium channel subunit alpha-2/delta-3 isoform X2</fullName>
    </submittedName>
</protein>
<name>A0ABM4D4I3_HYDVU</name>
<keyword evidence="8" id="KW-0851">Voltage-gated channel</keyword>
<comment type="subcellular location">
    <subcellularLocation>
        <location evidence="1">Membrane</location>
        <topology evidence="1">Single-pass type I membrane protein</topology>
    </subcellularLocation>
</comment>
<keyword evidence="4" id="KW-0107">Calcium channel</keyword>
<keyword evidence="10" id="KW-0406">Ion transport</keyword>
<keyword evidence="6" id="KW-0732">Signal</keyword>
<keyword evidence="11 14" id="KW-0472">Membrane</keyword>
<keyword evidence="16" id="KW-1185">Reference proteome</keyword>
<keyword evidence="5 14" id="KW-0812">Transmembrane</keyword>
<dbReference type="Pfam" id="PF00092">
    <property type="entry name" value="VWA"/>
    <property type="match status" value="1"/>
</dbReference>
<evidence type="ECO:0000256" key="4">
    <source>
        <dbReference type="ARBA" id="ARBA00022673"/>
    </source>
</evidence>
<reference evidence="17" key="1">
    <citation type="submission" date="2025-08" db="UniProtKB">
        <authorList>
            <consortium name="RefSeq"/>
        </authorList>
    </citation>
    <scope>IDENTIFICATION</scope>
</reference>
<dbReference type="InterPro" id="IPR002035">
    <property type="entry name" value="VWF_A"/>
</dbReference>
<keyword evidence="7" id="KW-0106">Calcium</keyword>
<dbReference type="PANTHER" id="PTHR10166:SF37">
    <property type="entry name" value="STOLID, ISOFORM H"/>
    <property type="match status" value="1"/>
</dbReference>
<evidence type="ECO:0000256" key="11">
    <source>
        <dbReference type="ARBA" id="ARBA00023136"/>
    </source>
</evidence>
<evidence type="ECO:0000256" key="8">
    <source>
        <dbReference type="ARBA" id="ARBA00022882"/>
    </source>
</evidence>
<evidence type="ECO:0000256" key="3">
    <source>
        <dbReference type="ARBA" id="ARBA00022568"/>
    </source>
</evidence>
<proteinExistence type="predicted"/>
<dbReference type="InterPro" id="IPR013608">
    <property type="entry name" value="VWA_N"/>
</dbReference>
<dbReference type="InterPro" id="IPR051173">
    <property type="entry name" value="Ca_channel_alpha-2/delta"/>
</dbReference>
<keyword evidence="12" id="KW-0325">Glycoprotein</keyword>
<gene>
    <name evidence="17" type="primary">LOC101235862</name>
</gene>
<dbReference type="PROSITE" id="PS50234">
    <property type="entry name" value="VWFA"/>
    <property type="match status" value="1"/>
</dbReference>
<organism evidence="16 17">
    <name type="scientific">Hydra vulgaris</name>
    <name type="common">Hydra</name>
    <name type="synonym">Hydra attenuata</name>
    <dbReference type="NCBI Taxonomy" id="6087"/>
    <lineage>
        <taxon>Eukaryota</taxon>
        <taxon>Metazoa</taxon>
        <taxon>Cnidaria</taxon>
        <taxon>Hydrozoa</taxon>
        <taxon>Hydroidolina</taxon>
        <taxon>Anthoathecata</taxon>
        <taxon>Aplanulata</taxon>
        <taxon>Hydridae</taxon>
        <taxon>Hydra</taxon>
    </lineage>
</organism>
<feature type="domain" description="VWFA" evidence="15">
    <location>
        <begin position="269"/>
        <end position="455"/>
    </location>
</feature>